<evidence type="ECO:0000256" key="2">
    <source>
        <dbReference type="ARBA" id="ARBA00022692"/>
    </source>
</evidence>
<dbReference type="GeneID" id="106052763"/>
<feature type="domain" description="G-protein coupled receptors family 1 profile" evidence="7">
    <location>
        <begin position="98"/>
        <end position="376"/>
    </location>
</feature>
<protein>
    <submittedName>
        <fullName evidence="9">Probable G-protein coupled receptor 139</fullName>
    </submittedName>
</protein>
<dbReference type="PANTHER" id="PTHR46641:SF25">
    <property type="entry name" value="CNMAMIDE RECEPTOR-RELATED"/>
    <property type="match status" value="1"/>
</dbReference>
<organism evidence="8 9">
    <name type="scientific">Biomphalaria glabrata</name>
    <name type="common">Bloodfluke planorb</name>
    <name type="synonym">Freshwater snail</name>
    <dbReference type="NCBI Taxonomy" id="6526"/>
    <lineage>
        <taxon>Eukaryota</taxon>
        <taxon>Metazoa</taxon>
        <taxon>Spiralia</taxon>
        <taxon>Lophotrochozoa</taxon>
        <taxon>Mollusca</taxon>
        <taxon>Gastropoda</taxon>
        <taxon>Heterobranchia</taxon>
        <taxon>Euthyneura</taxon>
        <taxon>Panpulmonata</taxon>
        <taxon>Hygrophila</taxon>
        <taxon>Lymnaeoidea</taxon>
        <taxon>Planorbidae</taxon>
        <taxon>Biomphalaria</taxon>
    </lineage>
</organism>
<comment type="similarity">
    <text evidence="5">Belongs to the G-protein coupled receptor 1 family.</text>
</comment>
<evidence type="ECO:0000256" key="5">
    <source>
        <dbReference type="RuleBase" id="RU000688"/>
    </source>
</evidence>
<dbReference type="InterPro" id="IPR000276">
    <property type="entry name" value="GPCR_Rhodpsn"/>
</dbReference>
<keyword evidence="5" id="KW-0807">Transducer</keyword>
<accession>A0A9W3AZG0</accession>
<keyword evidence="5" id="KW-0297">G-protein coupled receptor</keyword>
<dbReference type="PROSITE" id="PS50262">
    <property type="entry name" value="G_PROTEIN_RECEP_F1_2"/>
    <property type="match status" value="1"/>
</dbReference>
<dbReference type="GO" id="GO:0016020">
    <property type="term" value="C:membrane"/>
    <property type="evidence" value="ECO:0007669"/>
    <property type="project" value="UniProtKB-SubCell"/>
</dbReference>
<dbReference type="Gene3D" id="1.20.1070.10">
    <property type="entry name" value="Rhodopsin 7-helix transmembrane proteins"/>
    <property type="match status" value="1"/>
</dbReference>
<dbReference type="InterPro" id="IPR017452">
    <property type="entry name" value="GPCR_Rhodpsn_7TM"/>
</dbReference>
<dbReference type="PROSITE" id="PS00237">
    <property type="entry name" value="G_PROTEIN_RECEP_F1_1"/>
    <property type="match status" value="1"/>
</dbReference>
<feature type="transmembrane region" description="Helical" evidence="6">
    <location>
        <begin position="83"/>
        <end position="104"/>
    </location>
</feature>
<dbReference type="Proteomes" id="UP001165740">
    <property type="component" value="Chromosome 7"/>
</dbReference>
<dbReference type="AlphaFoldDB" id="A0A9W3AZG0"/>
<evidence type="ECO:0000256" key="1">
    <source>
        <dbReference type="ARBA" id="ARBA00004370"/>
    </source>
</evidence>
<dbReference type="PANTHER" id="PTHR46641">
    <property type="entry name" value="FMRFAMIDE RECEPTOR-RELATED"/>
    <property type="match status" value="1"/>
</dbReference>
<keyword evidence="5 9" id="KW-0675">Receptor</keyword>
<proteinExistence type="inferred from homology"/>
<evidence type="ECO:0000256" key="4">
    <source>
        <dbReference type="ARBA" id="ARBA00023136"/>
    </source>
</evidence>
<gene>
    <name evidence="9" type="primary">LOC106052763</name>
</gene>
<evidence type="ECO:0000256" key="6">
    <source>
        <dbReference type="SAM" id="Phobius"/>
    </source>
</evidence>
<keyword evidence="8" id="KW-1185">Reference proteome</keyword>
<keyword evidence="3 6" id="KW-1133">Transmembrane helix</keyword>
<evidence type="ECO:0000313" key="9">
    <source>
        <dbReference type="RefSeq" id="XP_055892609.1"/>
    </source>
</evidence>
<feature type="transmembrane region" description="Helical" evidence="6">
    <location>
        <begin position="203"/>
        <end position="220"/>
    </location>
</feature>
<dbReference type="RefSeq" id="XP_055892609.1">
    <property type="nucleotide sequence ID" value="XM_056036634.1"/>
</dbReference>
<evidence type="ECO:0000259" key="7">
    <source>
        <dbReference type="PROSITE" id="PS50262"/>
    </source>
</evidence>
<feature type="transmembrane region" description="Helical" evidence="6">
    <location>
        <begin position="310"/>
        <end position="329"/>
    </location>
</feature>
<evidence type="ECO:0000256" key="3">
    <source>
        <dbReference type="ARBA" id="ARBA00022989"/>
    </source>
</evidence>
<dbReference type="Pfam" id="PF00001">
    <property type="entry name" value="7tm_1"/>
    <property type="match status" value="1"/>
</dbReference>
<dbReference type="OMA" id="SDHSQHI"/>
<comment type="subcellular location">
    <subcellularLocation>
        <location evidence="1">Membrane</location>
    </subcellularLocation>
</comment>
<dbReference type="CDD" id="cd14978">
    <property type="entry name" value="7tmA_FMRFamide_R-like"/>
    <property type="match status" value="1"/>
</dbReference>
<feature type="transmembrane region" description="Helical" evidence="6">
    <location>
        <begin position="349"/>
        <end position="367"/>
    </location>
</feature>
<dbReference type="SUPFAM" id="SSF81321">
    <property type="entry name" value="Family A G protein-coupled receptor-like"/>
    <property type="match status" value="1"/>
</dbReference>
<keyword evidence="4 6" id="KW-0472">Membrane</keyword>
<reference evidence="9" key="1">
    <citation type="submission" date="2025-08" db="UniProtKB">
        <authorList>
            <consortium name="RefSeq"/>
        </authorList>
    </citation>
    <scope>IDENTIFICATION</scope>
</reference>
<dbReference type="PRINTS" id="PR00237">
    <property type="entry name" value="GPCRRHODOPSN"/>
</dbReference>
<keyword evidence="2 5" id="KW-0812">Transmembrane</keyword>
<dbReference type="OrthoDB" id="9990906at2759"/>
<feature type="transmembrane region" description="Helical" evidence="6">
    <location>
        <begin position="261"/>
        <end position="281"/>
    </location>
</feature>
<evidence type="ECO:0000313" key="8">
    <source>
        <dbReference type="Proteomes" id="UP001165740"/>
    </source>
</evidence>
<name>A0A9W3AZG0_BIOGL</name>
<dbReference type="InterPro" id="IPR052954">
    <property type="entry name" value="GPCR-Ligand_Int"/>
</dbReference>
<dbReference type="GO" id="GO:0004930">
    <property type="term" value="F:G protein-coupled receptor activity"/>
    <property type="evidence" value="ECO:0007669"/>
    <property type="project" value="UniProtKB-KW"/>
</dbReference>
<feature type="transmembrane region" description="Helical" evidence="6">
    <location>
        <begin position="116"/>
        <end position="136"/>
    </location>
</feature>
<sequence length="430" mass="49247">MTLRCIHICVRSTPTPMTSGTDAFFNFSALDEFLTLSYERRQDVLLQLRNKGYSEQELYDLFGERIQSEHTYLYPEYRVHKLILLYVPPFLLIFGTLGNLFSFLILRHRSMNKQSIYVYLSTLAIFDSFVLYFGLIRTWVNEIRGSDIRDESAWLCKGLPTLGYTCSDVSVWLIVAVTLERYIVVSHPLKAHHFCQDVRAKKIIAGIVVLFFLINAHFLFSTDLAQVPPKGVRHKDVVEYQCKPVQGFDGLIYIAWPWVDALLYGFGPFVLISIFNSIIILKICQANNSRAKLVQGRSARSTSSSCESGNVRITVMLLTISFTFLLTTLPNNLAKIISIWFNKDSENSLLMSRGMLFDTLATMLMYLNHSCNFLLYCATGRKFRTVVVRCFCAKIRQRTQPTMDHSQHLFCSRRRSGVAGSSKESQESEV</sequence>